<accession>A0ABQ1Q0S3</accession>
<reference evidence="2" key="1">
    <citation type="journal article" date="2019" name="Int. J. Syst. Evol. Microbiol.">
        <title>The Global Catalogue of Microorganisms (GCM) 10K type strain sequencing project: providing services to taxonomists for standard genome sequencing and annotation.</title>
        <authorList>
            <consortium name="The Broad Institute Genomics Platform"/>
            <consortium name="The Broad Institute Genome Sequencing Center for Infectious Disease"/>
            <person name="Wu L."/>
            <person name="Ma J."/>
        </authorList>
    </citation>
    <scope>NUCLEOTIDE SEQUENCE [LARGE SCALE GENOMIC DNA]</scope>
    <source>
        <strain evidence="2">CGMCC 1.15353</strain>
    </source>
</reference>
<dbReference type="Proteomes" id="UP000642571">
    <property type="component" value="Unassembled WGS sequence"/>
</dbReference>
<dbReference type="EMBL" id="BMIN01000005">
    <property type="protein sequence ID" value="GGD09113.1"/>
    <property type="molecule type" value="Genomic_DNA"/>
</dbReference>
<proteinExistence type="predicted"/>
<dbReference type="RefSeq" id="WP_229721159.1">
    <property type="nucleotide sequence ID" value="NZ_BMIN01000005.1"/>
</dbReference>
<keyword evidence="2" id="KW-1185">Reference proteome</keyword>
<dbReference type="Gene3D" id="3.20.20.80">
    <property type="entry name" value="Glycosidases"/>
    <property type="match status" value="2"/>
</dbReference>
<gene>
    <name evidence="1" type="ORF">GCM10011389_15820</name>
</gene>
<sequence>MGAILLAVVLTISYTLLSTSKPVESKTMQDGTKMKFRTQQQTIEIYQNESWSPLPIKGVNLGATLPGYYPGSLPLDQETYKRWFRSMKDMGVNTVRIYTIHEPVFYEALVDFNRNHPEDPLYFIQGVWSPVEQLHETNDALAPEVTSAFKKEIERAVGAVYGETTIKEKAGKASGTFDTNAAPYLLAWHLGTEWDPKMVQNTNNTHEGEAVFEGESFKASDEANPFESWLSELLNYTAQLEKEKGWQHPMTFTNWVTTDPLKHPEEPLIMEDKVSIDATHIKKKDWDGGYFASFHAYPYYPDFLRLGEAYEDVLNEEGNPDAYKGYLKELKEYHAEMPIMITEFGLPSSLGVAHLGQYNRDQGGHTEEEQGKMNAELYELITEEGYAGAALFTWQDEWFKKTWNTMPFVEEGRRAYWFNYLSSETSYGLVGMYPGLEDDIRIDGSNEEWDDLKDVETHNVKKGPIETISFTHDEGYVYVNAQLSEAYEINSEPFRLGVDTLPGGSDVSSSKEGVEALITLSGKEGEVKLSSDYDPHHRLYKDEQATQPSLNQEFVPWKLPVSLKFEPPNTRHAHPFEDVGVGGLKRGDAGAFQSKDYDPQALWDMKGNVIEMKIPWALLGFSDPSQRKVVSYPDQKESSSITTESVESINFLPLIGRYAETSFSYTWDKWNKVKYSERKKRSFYYMKEAYTN</sequence>
<dbReference type="InterPro" id="IPR017853">
    <property type="entry name" value="GH"/>
</dbReference>
<evidence type="ECO:0000313" key="1">
    <source>
        <dbReference type="EMBL" id="GGD09113.1"/>
    </source>
</evidence>
<protein>
    <recommendedName>
        <fullName evidence="3">Family 2 glycosyl transferase</fullName>
    </recommendedName>
</protein>
<evidence type="ECO:0000313" key="2">
    <source>
        <dbReference type="Proteomes" id="UP000642571"/>
    </source>
</evidence>
<evidence type="ECO:0008006" key="3">
    <source>
        <dbReference type="Google" id="ProtNLM"/>
    </source>
</evidence>
<name>A0ABQ1Q0S3_9BACI</name>
<comment type="caution">
    <text evidence="1">The sequence shown here is derived from an EMBL/GenBank/DDBJ whole genome shotgun (WGS) entry which is preliminary data.</text>
</comment>
<dbReference type="SUPFAM" id="SSF51445">
    <property type="entry name" value="(Trans)glycosidases"/>
    <property type="match status" value="1"/>
</dbReference>
<organism evidence="1 2">
    <name type="scientific">Pontibacillus salipaludis</name>
    <dbReference type="NCBI Taxonomy" id="1697394"/>
    <lineage>
        <taxon>Bacteria</taxon>
        <taxon>Bacillati</taxon>
        <taxon>Bacillota</taxon>
        <taxon>Bacilli</taxon>
        <taxon>Bacillales</taxon>
        <taxon>Bacillaceae</taxon>
        <taxon>Pontibacillus</taxon>
    </lineage>
</organism>